<comment type="caution">
    <text evidence="1">The sequence shown here is derived from an EMBL/GenBank/DDBJ whole genome shotgun (WGS) entry which is preliminary data.</text>
</comment>
<dbReference type="AlphaFoldDB" id="A0A2C5Y2L3"/>
<evidence type="ECO:0000313" key="1">
    <source>
        <dbReference type="EMBL" id="PHH61121.1"/>
    </source>
</evidence>
<protein>
    <submittedName>
        <fullName evidence="1">Uncharacterized protein</fullName>
    </submittedName>
</protein>
<dbReference type="EMBL" id="NJEU01001750">
    <property type="protein sequence ID" value="PHH61121.1"/>
    <property type="molecule type" value="Genomic_DNA"/>
</dbReference>
<name>A0A2C5Y2L3_9HYPO</name>
<gene>
    <name evidence="1" type="ORF">CDD82_2183</name>
</gene>
<organism evidence="1 2">
    <name type="scientific">Ophiocordyceps australis</name>
    <dbReference type="NCBI Taxonomy" id="1399860"/>
    <lineage>
        <taxon>Eukaryota</taxon>
        <taxon>Fungi</taxon>
        <taxon>Dikarya</taxon>
        <taxon>Ascomycota</taxon>
        <taxon>Pezizomycotina</taxon>
        <taxon>Sordariomycetes</taxon>
        <taxon>Hypocreomycetidae</taxon>
        <taxon>Hypocreales</taxon>
        <taxon>Ophiocordycipitaceae</taxon>
        <taxon>Ophiocordyceps</taxon>
    </lineage>
</organism>
<reference evidence="1 2" key="1">
    <citation type="submission" date="2017-06" db="EMBL/GenBank/DDBJ databases">
        <title>Ant-infecting Ophiocordyceps genomes reveal a high diversity of potential behavioral manipulation genes and a possible major role for enterotoxins.</title>
        <authorList>
            <person name="De Bekker C."/>
            <person name="Evans H.C."/>
            <person name="Brachmann A."/>
            <person name="Hughes D.P."/>
        </authorList>
    </citation>
    <scope>NUCLEOTIDE SEQUENCE [LARGE SCALE GENOMIC DNA]</scope>
    <source>
        <strain evidence="1 2">1348a</strain>
    </source>
</reference>
<accession>A0A2C5Y2L3</accession>
<evidence type="ECO:0000313" key="2">
    <source>
        <dbReference type="Proteomes" id="UP000224854"/>
    </source>
</evidence>
<dbReference type="Proteomes" id="UP000224854">
    <property type="component" value="Unassembled WGS sequence"/>
</dbReference>
<sequence length="206" mass="23805">MDSAYSAQASFKFWGVGGELSANVKKSMEELDKHAEIDISIHYQGSIDSPIVNYSPDRIDMSPTEEALAQAKYLSDRFIQNACNHNSRYQYEVIENFPRRQKIIDYEMANQVAYLVLKERVKVAEMTKVLQEAKHVDEELKLQIKFTEVGINNACKKWFEHVATRPEEAVDSSSVLMKMFKSEFYDKYRMYLEVSVYVCEQPDAVG</sequence>
<dbReference type="OrthoDB" id="3231004at2759"/>
<proteinExistence type="predicted"/>
<keyword evidence="2" id="KW-1185">Reference proteome</keyword>